<comment type="caution">
    <text evidence="1">The sequence shown here is derived from an EMBL/GenBank/DDBJ whole genome shotgun (WGS) entry which is preliminary data.</text>
</comment>
<protein>
    <submittedName>
        <fullName evidence="1">Uncharacterized protein</fullName>
    </submittedName>
</protein>
<evidence type="ECO:0000313" key="2">
    <source>
        <dbReference type="Proteomes" id="UP001064048"/>
    </source>
</evidence>
<accession>A0ACC0JHR8</accession>
<dbReference type="EMBL" id="CM046122">
    <property type="protein sequence ID" value="KAI8423701.1"/>
    <property type="molecule type" value="Genomic_DNA"/>
</dbReference>
<dbReference type="Proteomes" id="UP001064048">
    <property type="component" value="Chromosome 22"/>
</dbReference>
<name>A0ACC0JHR8_CHOFU</name>
<keyword evidence="2" id="KW-1185">Reference proteome</keyword>
<organism evidence="1 2">
    <name type="scientific">Choristoneura fumiferana</name>
    <name type="common">Spruce budworm moth</name>
    <name type="synonym">Archips fumiferana</name>
    <dbReference type="NCBI Taxonomy" id="7141"/>
    <lineage>
        <taxon>Eukaryota</taxon>
        <taxon>Metazoa</taxon>
        <taxon>Ecdysozoa</taxon>
        <taxon>Arthropoda</taxon>
        <taxon>Hexapoda</taxon>
        <taxon>Insecta</taxon>
        <taxon>Pterygota</taxon>
        <taxon>Neoptera</taxon>
        <taxon>Endopterygota</taxon>
        <taxon>Lepidoptera</taxon>
        <taxon>Glossata</taxon>
        <taxon>Ditrysia</taxon>
        <taxon>Tortricoidea</taxon>
        <taxon>Tortricidae</taxon>
        <taxon>Tortricinae</taxon>
        <taxon>Choristoneura</taxon>
    </lineage>
</organism>
<evidence type="ECO:0000313" key="1">
    <source>
        <dbReference type="EMBL" id="KAI8423701.1"/>
    </source>
</evidence>
<reference evidence="1 2" key="1">
    <citation type="journal article" date="2022" name="Genome Biol. Evol.">
        <title>The Spruce Budworm Genome: Reconstructing the Evolutionary History of Antifreeze Proteins.</title>
        <authorList>
            <person name="Beliveau C."/>
            <person name="Gagne P."/>
            <person name="Picq S."/>
            <person name="Vernygora O."/>
            <person name="Keeling C.I."/>
            <person name="Pinkney K."/>
            <person name="Doucet D."/>
            <person name="Wen F."/>
            <person name="Johnston J.S."/>
            <person name="Maaroufi H."/>
            <person name="Boyle B."/>
            <person name="Laroche J."/>
            <person name="Dewar K."/>
            <person name="Juretic N."/>
            <person name="Blackburn G."/>
            <person name="Nisole A."/>
            <person name="Brunet B."/>
            <person name="Brandao M."/>
            <person name="Lumley L."/>
            <person name="Duan J."/>
            <person name="Quan G."/>
            <person name="Lucarotti C.J."/>
            <person name="Roe A.D."/>
            <person name="Sperling F.A.H."/>
            <person name="Levesque R.C."/>
            <person name="Cusson M."/>
        </authorList>
    </citation>
    <scope>NUCLEOTIDE SEQUENCE [LARGE SCALE GENOMIC DNA]</scope>
    <source>
        <strain evidence="1">Glfc:IPQL:Cfum</strain>
    </source>
</reference>
<proteinExistence type="predicted"/>
<sequence>MVQIILVESEWKGDKLEPLERIRGVAKSRKGVGEMFPEENESQPVVSAPESAPKLVPLIPQSRKIFGSISHSVINNSNGKVSSEQGALSSVIPPPSPPYRMIQQDAKQTNCAASCGTVNTLKSLHIHAPKAVLSGRNAELMCSYELEGAQLYSIRWYRNMIEFYRYVPKESPATKVFPVAEIKVDVAGSDQNRVVLTEVDRTLTGEYQCEVSADAPLFHTDIKAAEMIVVGRLYAVPQILHSPAPFKPLCCQIFPSRGFDATPFHMSHQHIFEPNELSAVFSFTLLHHSFLRHKKYVTAPPKLTTHTGFNATNIGSPQNIGITHSHLVFFRDVVCISASHVFWIDSTLSASEPL</sequence>
<gene>
    <name evidence="1" type="ORF">MSG28_012733</name>
</gene>